<dbReference type="EMBL" id="JAAGAX010000006">
    <property type="protein sequence ID" value="KAF2311642.1"/>
    <property type="molecule type" value="Genomic_DNA"/>
</dbReference>
<dbReference type="PROSITE" id="PS51375">
    <property type="entry name" value="PPR"/>
    <property type="match status" value="4"/>
</dbReference>
<dbReference type="InterPro" id="IPR011990">
    <property type="entry name" value="TPR-like_helical_dom_sf"/>
</dbReference>
<dbReference type="SUPFAM" id="SSF81901">
    <property type="entry name" value="HCP-like"/>
    <property type="match status" value="1"/>
</dbReference>
<dbReference type="AlphaFoldDB" id="A0A6A6MD53"/>
<dbReference type="Gene3D" id="1.25.40.10">
    <property type="entry name" value="Tetratricopeptide repeat domain"/>
    <property type="match status" value="3"/>
</dbReference>
<dbReference type="PANTHER" id="PTHR45613:SF207">
    <property type="entry name" value="OS08G0300700 PROTEIN"/>
    <property type="match status" value="1"/>
</dbReference>
<keyword evidence="1" id="KW-0677">Repeat</keyword>
<dbReference type="NCBIfam" id="TIGR00756">
    <property type="entry name" value="PPR"/>
    <property type="match status" value="4"/>
</dbReference>
<evidence type="ECO:0000256" key="1">
    <source>
        <dbReference type="ARBA" id="ARBA00022737"/>
    </source>
</evidence>
<feature type="repeat" description="PPR" evidence="2">
    <location>
        <begin position="97"/>
        <end position="131"/>
    </location>
</feature>
<keyword evidence="4" id="KW-1185">Reference proteome</keyword>
<comment type="caution">
    <text evidence="3">The sequence shown here is derived from an EMBL/GenBank/DDBJ whole genome shotgun (WGS) entry which is preliminary data.</text>
</comment>
<dbReference type="Proteomes" id="UP000467840">
    <property type="component" value="Chromosome 14"/>
</dbReference>
<feature type="repeat" description="PPR" evidence="2">
    <location>
        <begin position="132"/>
        <end position="166"/>
    </location>
</feature>
<proteinExistence type="predicted"/>
<name>A0A6A6MD53_HEVBR</name>
<dbReference type="InterPro" id="IPR002885">
    <property type="entry name" value="PPR_rpt"/>
</dbReference>
<organism evidence="3 4">
    <name type="scientific">Hevea brasiliensis</name>
    <name type="common">Para rubber tree</name>
    <name type="synonym">Siphonia brasiliensis</name>
    <dbReference type="NCBI Taxonomy" id="3981"/>
    <lineage>
        <taxon>Eukaryota</taxon>
        <taxon>Viridiplantae</taxon>
        <taxon>Streptophyta</taxon>
        <taxon>Embryophyta</taxon>
        <taxon>Tracheophyta</taxon>
        <taxon>Spermatophyta</taxon>
        <taxon>Magnoliopsida</taxon>
        <taxon>eudicotyledons</taxon>
        <taxon>Gunneridae</taxon>
        <taxon>Pentapetalae</taxon>
        <taxon>rosids</taxon>
        <taxon>fabids</taxon>
        <taxon>Malpighiales</taxon>
        <taxon>Euphorbiaceae</taxon>
        <taxon>Crotonoideae</taxon>
        <taxon>Micrandreae</taxon>
        <taxon>Hevea</taxon>
    </lineage>
</organism>
<evidence type="ECO:0008006" key="5">
    <source>
        <dbReference type="Google" id="ProtNLM"/>
    </source>
</evidence>
<dbReference type="Pfam" id="PF13041">
    <property type="entry name" value="PPR_2"/>
    <property type="match status" value="3"/>
</dbReference>
<sequence>MWLSSNGKLKEAMEVFSEHLDKDLVPDVFTYSSLISAFCKQGDLKKAFELHEDMCQKGINPNIVSYNALIDGLCKLGDIERARELFDGIPRARLARSCVTYATIIDGYCKSGNLAEAFQLFDRMTMEGVPPDGFVYCSLIDGCCKNGNMEKALSLFLEMVDKGIASTSAFNALIMAFAGTMKAEQLFLEMEKRNLMPNVLTYTMLLHGYNSLGNRSKMYALFDDDCKRAGRTDKAAKALESMVRFKWVPDSILLCDLLNEDSTNSVNADDFSKQTFDVACQIKEQGEKKEEKRIKQRLRDCEVDLILSFASNADGDRGSD</sequence>
<evidence type="ECO:0000313" key="3">
    <source>
        <dbReference type="EMBL" id="KAF2311642.1"/>
    </source>
</evidence>
<feature type="repeat" description="PPR" evidence="2">
    <location>
        <begin position="27"/>
        <end position="61"/>
    </location>
</feature>
<dbReference type="PANTHER" id="PTHR45613">
    <property type="entry name" value="PENTATRICOPEPTIDE REPEAT-CONTAINING PROTEIN"/>
    <property type="match status" value="1"/>
</dbReference>
<protein>
    <recommendedName>
        <fullName evidence="5">Pentacotripeptide-repeat region of PRORP domain-containing protein</fullName>
    </recommendedName>
</protein>
<accession>A0A6A6MD53</accession>
<gene>
    <name evidence="3" type="ORF">GH714_025462</name>
</gene>
<feature type="repeat" description="PPR" evidence="2">
    <location>
        <begin position="62"/>
        <end position="96"/>
    </location>
</feature>
<evidence type="ECO:0000256" key="2">
    <source>
        <dbReference type="PROSITE-ProRule" id="PRU00708"/>
    </source>
</evidence>
<reference evidence="3 4" key="1">
    <citation type="journal article" date="2020" name="Mol. Plant">
        <title>The Chromosome-Based Rubber Tree Genome Provides New Insights into Spurge Genome Evolution and Rubber Biosynthesis.</title>
        <authorList>
            <person name="Liu J."/>
            <person name="Shi C."/>
            <person name="Shi C.C."/>
            <person name="Li W."/>
            <person name="Zhang Q.J."/>
            <person name="Zhang Y."/>
            <person name="Li K."/>
            <person name="Lu H.F."/>
            <person name="Shi C."/>
            <person name="Zhu S.T."/>
            <person name="Xiao Z.Y."/>
            <person name="Nan H."/>
            <person name="Yue Y."/>
            <person name="Zhu X.G."/>
            <person name="Wu Y."/>
            <person name="Hong X.N."/>
            <person name="Fan G.Y."/>
            <person name="Tong Y."/>
            <person name="Zhang D."/>
            <person name="Mao C.L."/>
            <person name="Liu Y.L."/>
            <person name="Hao S.J."/>
            <person name="Liu W.Q."/>
            <person name="Lv M.Q."/>
            <person name="Zhang H.B."/>
            <person name="Liu Y."/>
            <person name="Hu-Tang G.R."/>
            <person name="Wang J.P."/>
            <person name="Wang J.H."/>
            <person name="Sun Y.H."/>
            <person name="Ni S.B."/>
            <person name="Chen W.B."/>
            <person name="Zhang X.C."/>
            <person name="Jiao Y.N."/>
            <person name="Eichler E.E."/>
            <person name="Li G.H."/>
            <person name="Liu X."/>
            <person name="Gao L.Z."/>
        </authorList>
    </citation>
    <scope>NUCLEOTIDE SEQUENCE [LARGE SCALE GENOMIC DNA]</scope>
    <source>
        <strain evidence="4">cv. GT1</strain>
        <tissue evidence="3">Leaf</tissue>
    </source>
</reference>
<evidence type="ECO:0000313" key="4">
    <source>
        <dbReference type="Proteomes" id="UP000467840"/>
    </source>
</evidence>